<dbReference type="RefSeq" id="WP_368392862.1">
    <property type="nucleotide sequence ID" value="NZ_JBFRYC010000014.1"/>
</dbReference>
<comment type="caution">
    <text evidence="2">The sequence shown here is derived from an EMBL/GenBank/DDBJ whole genome shotgun (WGS) entry which is preliminary data.</text>
</comment>
<evidence type="ECO:0000256" key="1">
    <source>
        <dbReference type="SAM" id="MobiDB-lite"/>
    </source>
</evidence>
<reference evidence="2 3" key="1">
    <citation type="journal article" date="2011" name="Int. J. Syst. Evol. Microbiol.">
        <title>Zhongshania antarctica gen. nov., sp. nov. and Zhongshania guokunii sp. nov., gammaproteobacteria respectively isolated from coastal attached (fast) ice and surface seawater of the Antarctic.</title>
        <authorList>
            <person name="Li H.J."/>
            <person name="Zhang X.Y."/>
            <person name="Chen C.X."/>
            <person name="Zhang Y.J."/>
            <person name="Gao Z.M."/>
            <person name="Yu Y."/>
            <person name="Chen X.L."/>
            <person name="Chen B."/>
            <person name="Zhang Y.Z."/>
        </authorList>
    </citation>
    <scope>NUCLEOTIDE SEQUENCE [LARGE SCALE GENOMIC DNA]</scope>
    <source>
        <strain evidence="2 3">15-R06ZXC-3</strain>
    </source>
</reference>
<evidence type="ECO:0000313" key="3">
    <source>
        <dbReference type="Proteomes" id="UP001557465"/>
    </source>
</evidence>
<evidence type="ECO:0000313" key="2">
    <source>
        <dbReference type="EMBL" id="MEX1663301.1"/>
    </source>
</evidence>
<feature type="region of interest" description="Disordered" evidence="1">
    <location>
        <begin position="28"/>
        <end position="52"/>
    </location>
</feature>
<name>A0ABV3TNY0_9RHOB</name>
<sequence>MTDPSDKRDFAAALREALDSVRSLRGEAERLSSSLESERPATIRTTSRSFESSAESARSVFERLLGVLRDANHHTLESAYHALVEAPGREEEAARMQELIHEYKRTRAIISKSERQISDALLEITDQRRGEDPEDDSSGLHAEA</sequence>
<feature type="compositionally biased region" description="Basic and acidic residues" evidence="1">
    <location>
        <begin position="28"/>
        <end position="41"/>
    </location>
</feature>
<organism evidence="2 3">
    <name type="scientific">Thioclava arctica</name>
    <dbReference type="NCBI Taxonomy" id="3238301"/>
    <lineage>
        <taxon>Bacteria</taxon>
        <taxon>Pseudomonadati</taxon>
        <taxon>Pseudomonadota</taxon>
        <taxon>Alphaproteobacteria</taxon>
        <taxon>Rhodobacterales</taxon>
        <taxon>Paracoccaceae</taxon>
        <taxon>Thioclava</taxon>
    </lineage>
</organism>
<proteinExistence type="predicted"/>
<protein>
    <submittedName>
        <fullName evidence="2">Uncharacterized protein</fullName>
    </submittedName>
</protein>
<accession>A0ABV3TNY0</accession>
<feature type="region of interest" description="Disordered" evidence="1">
    <location>
        <begin position="121"/>
        <end position="144"/>
    </location>
</feature>
<gene>
    <name evidence="2" type="ORF">AB4874_16935</name>
</gene>
<dbReference type="EMBL" id="JBFRYC010000014">
    <property type="protein sequence ID" value="MEX1663301.1"/>
    <property type="molecule type" value="Genomic_DNA"/>
</dbReference>
<dbReference type="Proteomes" id="UP001557465">
    <property type="component" value="Unassembled WGS sequence"/>
</dbReference>
<keyword evidence="3" id="KW-1185">Reference proteome</keyword>